<comment type="caution">
    <text evidence="4">The sequence shown here is derived from an EMBL/GenBank/DDBJ whole genome shotgun (WGS) entry which is preliminary data.</text>
</comment>
<dbReference type="Gene3D" id="3.40.630.30">
    <property type="match status" value="1"/>
</dbReference>
<dbReference type="InterPro" id="IPR000182">
    <property type="entry name" value="GNAT_dom"/>
</dbReference>
<protein>
    <submittedName>
        <fullName evidence="4">GNAT family N-acetyltransferase</fullName>
    </submittedName>
</protein>
<sequence>MVRAVRAEEWPEVKTLRLTALCDPLAHLAFLDTYEAAAARSDSYWQERAAGAAEGAAGARQIVAVGPGGVWAGTVTVLVEEAGTTDWAGFPVERRQGHVVGVFVRPEFRGRGLTERIFAAALAWSWETGVERVRLIVHEDNERAQGFYRKVGFAPSGVVVPMAGKPDDRELEFVLERPAA</sequence>
<dbReference type="PANTHER" id="PTHR43420">
    <property type="entry name" value="ACETYLTRANSFERASE"/>
    <property type="match status" value="1"/>
</dbReference>
<dbReference type="Proteomes" id="UP000194266">
    <property type="component" value="Unassembled WGS sequence"/>
</dbReference>
<reference evidence="4 5" key="1">
    <citation type="submission" date="2016-12" db="EMBL/GenBank/DDBJ databases">
        <title>Genome Mining:The Detection of Biosynthetic Gene Clusters to Aid in the Expression of Curamycin A produced by Streptomyces sp. strain CZA14.</title>
        <authorList>
            <person name="Durrell K.A."/>
            <person name="Kirby B.M."/>
            <person name="Khan W."/>
            <person name="Mthethwa T."/>
            <person name="Le Roes-Hill M."/>
        </authorList>
    </citation>
    <scope>NUCLEOTIDE SEQUENCE [LARGE SCALE GENOMIC DNA]</scope>
    <source>
        <strain evidence="4 5">CZA14</strain>
    </source>
</reference>
<feature type="domain" description="N-acetyltransferase" evidence="3">
    <location>
        <begin position="1"/>
        <end position="180"/>
    </location>
</feature>
<dbReference type="EMBL" id="MRYD01000076">
    <property type="protein sequence ID" value="OSZ59447.1"/>
    <property type="molecule type" value="Genomic_DNA"/>
</dbReference>
<dbReference type="SUPFAM" id="SSF55729">
    <property type="entry name" value="Acyl-CoA N-acyltransferases (Nat)"/>
    <property type="match status" value="1"/>
</dbReference>
<dbReference type="InterPro" id="IPR016181">
    <property type="entry name" value="Acyl_CoA_acyltransferase"/>
</dbReference>
<accession>A0ABX3YHZ2</accession>
<evidence type="ECO:0000313" key="5">
    <source>
        <dbReference type="Proteomes" id="UP000194266"/>
    </source>
</evidence>
<proteinExistence type="predicted"/>
<dbReference type="CDD" id="cd04301">
    <property type="entry name" value="NAT_SF"/>
    <property type="match status" value="1"/>
</dbReference>
<organism evidence="4 5">
    <name type="scientific">Streptomyces pharetrae CZA14</name>
    <dbReference type="NCBI Taxonomy" id="1144883"/>
    <lineage>
        <taxon>Bacteria</taxon>
        <taxon>Bacillati</taxon>
        <taxon>Actinomycetota</taxon>
        <taxon>Actinomycetes</taxon>
        <taxon>Kitasatosporales</taxon>
        <taxon>Streptomycetaceae</taxon>
        <taxon>Streptomyces</taxon>
    </lineage>
</organism>
<dbReference type="Pfam" id="PF00583">
    <property type="entry name" value="Acetyltransf_1"/>
    <property type="match status" value="1"/>
</dbReference>
<name>A0ABX3YHZ2_9ACTN</name>
<evidence type="ECO:0000256" key="2">
    <source>
        <dbReference type="ARBA" id="ARBA00023315"/>
    </source>
</evidence>
<dbReference type="InterPro" id="IPR050680">
    <property type="entry name" value="YpeA/RimI_acetyltransf"/>
</dbReference>
<evidence type="ECO:0000313" key="4">
    <source>
        <dbReference type="EMBL" id="OSZ59447.1"/>
    </source>
</evidence>
<keyword evidence="2" id="KW-0012">Acyltransferase</keyword>
<dbReference type="PANTHER" id="PTHR43420:SF44">
    <property type="entry name" value="ACETYLTRANSFERASE YPEA"/>
    <property type="match status" value="1"/>
</dbReference>
<dbReference type="PROSITE" id="PS51186">
    <property type="entry name" value="GNAT"/>
    <property type="match status" value="1"/>
</dbReference>
<keyword evidence="1" id="KW-0808">Transferase</keyword>
<gene>
    <name evidence="4" type="ORF">OQI_16235</name>
</gene>
<evidence type="ECO:0000256" key="1">
    <source>
        <dbReference type="ARBA" id="ARBA00022679"/>
    </source>
</evidence>
<evidence type="ECO:0000259" key="3">
    <source>
        <dbReference type="PROSITE" id="PS51186"/>
    </source>
</evidence>
<keyword evidence="5" id="KW-1185">Reference proteome</keyword>